<feature type="region of interest" description="Disordered" evidence="1">
    <location>
        <begin position="147"/>
        <end position="191"/>
    </location>
</feature>
<dbReference type="Proteomes" id="UP000429607">
    <property type="component" value="Unassembled WGS sequence"/>
</dbReference>
<dbReference type="EMBL" id="QXFT01008057">
    <property type="protein sequence ID" value="KAE9265051.1"/>
    <property type="molecule type" value="Genomic_DNA"/>
</dbReference>
<keyword evidence="2" id="KW-0732">Signal</keyword>
<protein>
    <recommendedName>
        <fullName evidence="7">RxLR effector protein</fullName>
    </recommendedName>
</protein>
<dbReference type="Proteomes" id="UP000434957">
    <property type="component" value="Unassembled WGS sequence"/>
</dbReference>
<feature type="compositionally biased region" description="Polar residues" evidence="1">
    <location>
        <begin position="151"/>
        <end position="174"/>
    </location>
</feature>
<comment type="caution">
    <text evidence="4">The sequence shown here is derived from an EMBL/GenBank/DDBJ whole genome shotgun (WGS) entry which is preliminary data.</text>
</comment>
<name>A0A6A4AWJ4_9STRA</name>
<organism evidence="4 6">
    <name type="scientific">Phytophthora rubi</name>
    <dbReference type="NCBI Taxonomy" id="129364"/>
    <lineage>
        <taxon>Eukaryota</taxon>
        <taxon>Sar</taxon>
        <taxon>Stramenopiles</taxon>
        <taxon>Oomycota</taxon>
        <taxon>Peronosporomycetes</taxon>
        <taxon>Peronosporales</taxon>
        <taxon>Peronosporaceae</taxon>
        <taxon>Phytophthora</taxon>
    </lineage>
</organism>
<feature type="signal peptide" evidence="2">
    <location>
        <begin position="1"/>
        <end position="17"/>
    </location>
</feature>
<accession>A0A6A4AWJ4</accession>
<dbReference type="AlphaFoldDB" id="A0A6A4AWJ4"/>
<dbReference type="EMBL" id="QXFV01008245">
    <property type="protein sequence ID" value="KAE8957042.1"/>
    <property type="molecule type" value="Genomic_DNA"/>
</dbReference>
<keyword evidence="6" id="KW-1185">Reference proteome</keyword>
<evidence type="ECO:0000313" key="5">
    <source>
        <dbReference type="Proteomes" id="UP000429607"/>
    </source>
</evidence>
<evidence type="ECO:0000313" key="6">
    <source>
        <dbReference type="Proteomes" id="UP000434957"/>
    </source>
</evidence>
<evidence type="ECO:0000313" key="3">
    <source>
        <dbReference type="EMBL" id="KAE8957042.1"/>
    </source>
</evidence>
<evidence type="ECO:0000313" key="4">
    <source>
        <dbReference type="EMBL" id="KAE9265051.1"/>
    </source>
</evidence>
<evidence type="ECO:0000256" key="1">
    <source>
        <dbReference type="SAM" id="MobiDB-lite"/>
    </source>
</evidence>
<feature type="non-terminal residue" evidence="4">
    <location>
        <position position="217"/>
    </location>
</feature>
<evidence type="ECO:0008006" key="7">
    <source>
        <dbReference type="Google" id="ProtNLM"/>
    </source>
</evidence>
<sequence length="217" mass="24274">MFLIIALFCFLNSDVHSCGLPFRVSLCLGLLEFPWVRPTKIKRFTGGLSLAQSDSDTNFKLPFPHYLQYYIPNSPPNRGGLFIFLPETRFLRSQVRFLKSKAVPASVLIHKYQVSKTCTVQLQQLLRPNCRLDCPLPKLNVLTRGRKEQKLVSSSSGATTPSPREVPFSNSLSEESTKKPPPFKAPAPSSAFRPPTIKLNMQLLRLITPTIVLACSA</sequence>
<gene>
    <name evidence="3" type="ORF">PR001_g31514</name>
    <name evidence="4" type="ORF">PR003_g32580</name>
</gene>
<feature type="chain" id="PRO_5036167004" description="RxLR effector protein" evidence="2">
    <location>
        <begin position="18"/>
        <end position="217"/>
    </location>
</feature>
<proteinExistence type="predicted"/>
<evidence type="ECO:0000256" key="2">
    <source>
        <dbReference type="SAM" id="SignalP"/>
    </source>
</evidence>
<reference evidence="4 6" key="1">
    <citation type="submission" date="2018-08" db="EMBL/GenBank/DDBJ databases">
        <title>Genomic investigation of the strawberry pathogen Phytophthora fragariae indicates pathogenicity is determined by transcriptional variation in three key races.</title>
        <authorList>
            <person name="Adams T.M."/>
            <person name="Armitage A.D."/>
            <person name="Sobczyk M.K."/>
            <person name="Bates H.J."/>
            <person name="Dunwell J.M."/>
            <person name="Nellist C.F."/>
            <person name="Harrison R.J."/>
        </authorList>
    </citation>
    <scope>NUCLEOTIDE SEQUENCE [LARGE SCALE GENOMIC DNA]</scope>
    <source>
        <strain evidence="3 5">SCRP249</strain>
        <strain evidence="4 6">SCRP333</strain>
    </source>
</reference>